<sequence length="932" mass="106089">MPISPLNVERQRLEDQRQGKADWRLWGPYLAERAWGTVREDYSADGEAWAYFPHDHARSRAYRWSEDGLGGLCDEQQYLCLALALWNGRDPFLKERTFGLTNAEGNRGEDVKEVYFYLDATPSHSWLRYLYRYPQRAFPYQSLIDENARRGRDATPFGLIEADAFAENRFWDLEVCYAKASPTQIHARISATNQGPEPAELHVLPTCWFRNTWSWGQPHADLWGDAAEARARAEAQHLDTDPQRPVIRAIEPPSGADWALQSEHPCLGTQFIYGRAADRERPPELLFTENESNAKRLWGGENASPYVKDAFHRFLVDGDASAVSPARTGTKAAACYHLRVEPGSTQTLELVLTAEPLDTPFADSDTLFRTRRAEADAFYQHLLPEAEGADAQILRQALAGMIWSKQFYHYDVARWLDGDTITPPTERRQGRNRHWRHVRARDVLSMPDAWEYPWFAAWDLAYHCVALALVDVDFAKEQVELMLSDRYMHPNGQVPAYEWDFGDVNPPVLAMAAIKVFRAERIQRGSGDHGYLKRVFHKLLLNFSWWINRKDAEGNNLFEGGFLGLDNISVYDRSRALPAGYQLKQADATGWMAHFALKMTLIALELCVEDPQYEDIAIHCYKQFLAIAEAVAGSEETGTPSLWDMDQGFFMDLLETPEGAHRIPVYSWVGLIPLFAVEIVNRRMLNHAPRFERLLKEHKGGLFRGSYVCACPDWENERGERLLSLVDHSMLPRILKRLLDEAQFLSAFGVRSLSRVHAKDQNLGFIPGIGNALIDYVPGESISPMFGGNSNWRGPVWLPTNYSLISSLERFHRFLGDEFTVAVPCLGGKRLNLNEIASLIADRLSNLYRHRNGERVPALSGHWPTDDDRHWHDLLAFHEYFHAETGAGLGASHQTGWTGLLANLVMRHYQRDVRPWSGLDSGETPSLIDEIA</sequence>
<name>A0A9X0W7M8_9GAMM</name>
<keyword evidence="3" id="KW-1185">Reference proteome</keyword>
<dbReference type="Proteomes" id="UP001138768">
    <property type="component" value="Unassembled WGS sequence"/>
</dbReference>
<gene>
    <name evidence="2" type="ORF">CKO42_07770</name>
</gene>
<dbReference type="PANTHER" id="PTHR10412:SF10">
    <property type="entry name" value="GLYCOSYL HYDROLASE FAMILY 63 C-TERMINAL DOMAIN-CONTAINING PROTEIN"/>
    <property type="match status" value="1"/>
</dbReference>
<dbReference type="InterPro" id="IPR054491">
    <property type="entry name" value="MGH1-like_GH"/>
</dbReference>
<organism evidence="2 3">
    <name type="scientific">Lamprobacter modestohalophilus</name>
    <dbReference type="NCBI Taxonomy" id="1064514"/>
    <lineage>
        <taxon>Bacteria</taxon>
        <taxon>Pseudomonadati</taxon>
        <taxon>Pseudomonadota</taxon>
        <taxon>Gammaproteobacteria</taxon>
        <taxon>Chromatiales</taxon>
        <taxon>Chromatiaceae</taxon>
        <taxon>Lamprobacter</taxon>
    </lineage>
</organism>
<dbReference type="GO" id="GO:0009311">
    <property type="term" value="P:oligosaccharide metabolic process"/>
    <property type="evidence" value="ECO:0007669"/>
    <property type="project" value="InterPro"/>
</dbReference>
<comment type="caution">
    <text evidence="2">The sequence shown here is derived from an EMBL/GenBank/DDBJ whole genome shotgun (WGS) entry which is preliminary data.</text>
</comment>
<dbReference type="RefSeq" id="WP_200241541.1">
    <property type="nucleotide sequence ID" value="NZ_NRRY01000009.1"/>
</dbReference>
<dbReference type="InterPro" id="IPR008928">
    <property type="entry name" value="6-hairpin_glycosidase_sf"/>
</dbReference>
<dbReference type="SUPFAM" id="SSF48208">
    <property type="entry name" value="Six-hairpin glycosidases"/>
    <property type="match status" value="1"/>
</dbReference>
<dbReference type="PANTHER" id="PTHR10412">
    <property type="entry name" value="MANNOSYL-OLIGOSACCHARIDE GLUCOSIDASE"/>
    <property type="match status" value="1"/>
</dbReference>
<reference evidence="2 3" key="1">
    <citation type="journal article" date="2020" name="Microorganisms">
        <title>Osmotic Adaptation and Compatible Solute Biosynthesis of Phototrophic Bacteria as Revealed from Genome Analyses.</title>
        <authorList>
            <person name="Imhoff J.F."/>
            <person name="Rahn T."/>
            <person name="Kunzel S."/>
            <person name="Keller A."/>
            <person name="Neulinger S.C."/>
        </authorList>
    </citation>
    <scope>NUCLEOTIDE SEQUENCE [LARGE SCALE GENOMIC DNA]</scope>
    <source>
        <strain evidence="2 3">DSM 25653</strain>
    </source>
</reference>
<evidence type="ECO:0000259" key="1">
    <source>
        <dbReference type="Pfam" id="PF22422"/>
    </source>
</evidence>
<dbReference type="AlphaFoldDB" id="A0A9X0W7M8"/>
<dbReference type="GO" id="GO:0004573">
    <property type="term" value="F:Glc3Man9GlcNAc2 oligosaccharide glucosidase activity"/>
    <property type="evidence" value="ECO:0007669"/>
    <property type="project" value="InterPro"/>
</dbReference>
<dbReference type="InterPro" id="IPR012341">
    <property type="entry name" value="6hp_glycosidase-like_sf"/>
</dbReference>
<dbReference type="Pfam" id="PF22422">
    <property type="entry name" value="MGH1-like_GH"/>
    <property type="match status" value="1"/>
</dbReference>
<proteinExistence type="predicted"/>
<dbReference type="Gene3D" id="1.50.10.10">
    <property type="match status" value="2"/>
</dbReference>
<evidence type="ECO:0000313" key="3">
    <source>
        <dbReference type="Proteomes" id="UP001138768"/>
    </source>
</evidence>
<protein>
    <submittedName>
        <fullName evidence="2">Glucosidase</fullName>
    </submittedName>
</protein>
<accession>A0A9X0W7M8</accession>
<dbReference type="InterPro" id="IPR004888">
    <property type="entry name" value="Glycoside_hydrolase_63"/>
</dbReference>
<feature type="domain" description="Mannosylglycerate hydrolase MGH1-like glycoside hydrolase" evidence="1">
    <location>
        <begin position="452"/>
        <end position="685"/>
    </location>
</feature>
<evidence type="ECO:0000313" key="2">
    <source>
        <dbReference type="EMBL" id="MBK1618337.1"/>
    </source>
</evidence>
<dbReference type="EMBL" id="NRRY01000009">
    <property type="protein sequence ID" value="MBK1618337.1"/>
    <property type="molecule type" value="Genomic_DNA"/>
</dbReference>